<gene>
    <name evidence="1" type="ORF">NW766_009651</name>
</gene>
<evidence type="ECO:0000313" key="1">
    <source>
        <dbReference type="EMBL" id="KAJ4007843.1"/>
    </source>
</evidence>
<keyword evidence="2" id="KW-1185">Reference proteome</keyword>
<dbReference type="Proteomes" id="UP001152130">
    <property type="component" value="Unassembled WGS sequence"/>
</dbReference>
<dbReference type="AlphaFoldDB" id="A0A9W8U5S7"/>
<sequence length="175" mass="19829">MGDEPEECVTCKTRNPPPPPELCDEAADAVFRFPGGRIGNAVIDLRDPITTFPTFKISVLHKETKIEQPDVPSNQTKWRRRNLILHNFLISSFWHSIDIEDEYTIRDDTDGKTLKQWTERHTKKPTPLRVPTRINSGNHFGILIVINWNSLSIVSGVEKALGSGSNMKIALLWQG</sequence>
<name>A0A9W8U5S7_9HYPO</name>
<organism evidence="1 2">
    <name type="scientific">Fusarium irregulare</name>
    <dbReference type="NCBI Taxonomy" id="2494466"/>
    <lineage>
        <taxon>Eukaryota</taxon>
        <taxon>Fungi</taxon>
        <taxon>Dikarya</taxon>
        <taxon>Ascomycota</taxon>
        <taxon>Pezizomycotina</taxon>
        <taxon>Sordariomycetes</taxon>
        <taxon>Hypocreomycetidae</taxon>
        <taxon>Hypocreales</taxon>
        <taxon>Nectriaceae</taxon>
        <taxon>Fusarium</taxon>
        <taxon>Fusarium incarnatum-equiseti species complex</taxon>
    </lineage>
</organism>
<evidence type="ECO:0000313" key="2">
    <source>
        <dbReference type="Proteomes" id="UP001152130"/>
    </source>
</evidence>
<proteinExistence type="predicted"/>
<accession>A0A9W8U5S7</accession>
<dbReference type="EMBL" id="JAPDHF010000016">
    <property type="protein sequence ID" value="KAJ4007843.1"/>
    <property type="molecule type" value="Genomic_DNA"/>
</dbReference>
<comment type="caution">
    <text evidence="1">The sequence shown here is derived from an EMBL/GenBank/DDBJ whole genome shotgun (WGS) entry which is preliminary data.</text>
</comment>
<reference evidence="1" key="1">
    <citation type="submission" date="2022-10" db="EMBL/GenBank/DDBJ databases">
        <title>Fusarium specimens isolated from Avocado Roots.</title>
        <authorList>
            <person name="Stajich J."/>
            <person name="Roper C."/>
            <person name="Heimlech-Rivalta G."/>
        </authorList>
    </citation>
    <scope>NUCLEOTIDE SEQUENCE</scope>
    <source>
        <strain evidence="1">CF00143</strain>
    </source>
</reference>
<protein>
    <submittedName>
        <fullName evidence="1">Uncharacterized protein</fullName>
    </submittedName>
</protein>